<accession>A0ABZ1E378</accession>
<evidence type="ECO:0000256" key="3">
    <source>
        <dbReference type="ARBA" id="ARBA00022475"/>
    </source>
</evidence>
<sequence length="332" mass="36434">MTNSMIWTGTAQIRPATATTGRIAAIEWAKIAFALSIVCLHTGIFADLSRPLNILIGNNFARLGVPFFFFVTGFYFQTQVARGITGLLRRMAGLYVIWTLVYMPFWLPQANMQLFVTNLVVGYWQLWYLLAALISAVMLSLVRGLSARMLLALALAILALGAVLQYGQRVDQSPAFGSLPISADGALARNFLFFAFPFMALGDVTARFSGAWARLGKTRKRVIFWAAAGLFVLEVGVNDFLFNAVGPFDIFLSSAAFISFLFLTLQSRNWGGRGQVSSAWSTGIYLVHVLWIDILALIVPDLPYLAKGVAVIALSLASVPLLRRINRAVPVL</sequence>
<feature type="transmembrane region" description="Helical" evidence="7">
    <location>
        <begin position="187"/>
        <end position="210"/>
    </location>
</feature>
<protein>
    <recommendedName>
        <fullName evidence="8">Acyltransferase 3 domain-containing protein</fullName>
    </recommendedName>
</protein>
<name>A0ABZ1E378_9RHOB</name>
<evidence type="ECO:0000256" key="6">
    <source>
        <dbReference type="ARBA" id="ARBA00023136"/>
    </source>
</evidence>
<evidence type="ECO:0000259" key="8">
    <source>
        <dbReference type="Pfam" id="PF01757"/>
    </source>
</evidence>
<dbReference type="EMBL" id="CP135443">
    <property type="protein sequence ID" value="WRY34291.1"/>
    <property type="molecule type" value="Genomic_DNA"/>
</dbReference>
<dbReference type="InterPro" id="IPR002656">
    <property type="entry name" value="Acyl_transf_3_dom"/>
</dbReference>
<evidence type="ECO:0000256" key="4">
    <source>
        <dbReference type="ARBA" id="ARBA00022692"/>
    </source>
</evidence>
<proteinExistence type="inferred from homology"/>
<keyword evidence="5 7" id="KW-1133">Transmembrane helix</keyword>
<feature type="transmembrane region" description="Helical" evidence="7">
    <location>
        <begin position="28"/>
        <end position="46"/>
    </location>
</feature>
<dbReference type="RefSeq" id="WP_406721220.1">
    <property type="nucleotide sequence ID" value="NZ_CP135443.1"/>
</dbReference>
<evidence type="ECO:0000256" key="2">
    <source>
        <dbReference type="ARBA" id="ARBA00007400"/>
    </source>
</evidence>
<evidence type="ECO:0000313" key="10">
    <source>
        <dbReference type="Proteomes" id="UP001623290"/>
    </source>
</evidence>
<dbReference type="Proteomes" id="UP001623290">
    <property type="component" value="Chromosome"/>
</dbReference>
<feature type="transmembrane region" description="Helical" evidence="7">
    <location>
        <begin position="277"/>
        <end position="298"/>
    </location>
</feature>
<feature type="transmembrane region" description="Helical" evidence="7">
    <location>
        <begin position="52"/>
        <end position="75"/>
    </location>
</feature>
<dbReference type="Pfam" id="PF01757">
    <property type="entry name" value="Acyl_transf_3"/>
    <property type="match status" value="1"/>
</dbReference>
<dbReference type="PANTHER" id="PTHR40074">
    <property type="entry name" value="O-ACETYLTRANSFERASE WECH"/>
    <property type="match status" value="1"/>
</dbReference>
<keyword evidence="6 7" id="KW-0472">Membrane</keyword>
<feature type="transmembrane region" description="Helical" evidence="7">
    <location>
        <begin position="248"/>
        <end position="265"/>
    </location>
</feature>
<reference evidence="9 10" key="1">
    <citation type="submission" date="2023-09" db="EMBL/GenBank/DDBJ databases">
        <title>Thioclava shenzhenensis sp. nov., a multidrug resistant bacteria-antagonizing species isolated from coastal seawater.</title>
        <authorList>
            <person name="Long M."/>
        </authorList>
    </citation>
    <scope>NUCLEOTIDE SEQUENCE [LARGE SCALE GENOMIC DNA]</scope>
    <source>
        <strain evidence="9 10">FTW29</strain>
    </source>
</reference>
<feature type="transmembrane region" description="Helical" evidence="7">
    <location>
        <begin position="125"/>
        <end position="142"/>
    </location>
</feature>
<keyword evidence="3" id="KW-1003">Cell membrane</keyword>
<gene>
    <name evidence="9" type="ORF">RPE78_03110</name>
</gene>
<feature type="domain" description="Acyltransferase 3" evidence="8">
    <location>
        <begin position="24"/>
        <end position="319"/>
    </location>
</feature>
<keyword evidence="10" id="KW-1185">Reference proteome</keyword>
<evidence type="ECO:0000256" key="7">
    <source>
        <dbReference type="SAM" id="Phobius"/>
    </source>
</evidence>
<feature type="transmembrane region" description="Helical" evidence="7">
    <location>
        <begin position="222"/>
        <end position="242"/>
    </location>
</feature>
<comment type="subcellular location">
    <subcellularLocation>
        <location evidence="1">Cell membrane</location>
        <topology evidence="1">Multi-pass membrane protein</topology>
    </subcellularLocation>
</comment>
<keyword evidence="4 7" id="KW-0812">Transmembrane</keyword>
<evidence type="ECO:0000313" key="9">
    <source>
        <dbReference type="EMBL" id="WRY34291.1"/>
    </source>
</evidence>
<feature type="transmembrane region" description="Helical" evidence="7">
    <location>
        <begin position="149"/>
        <end position="167"/>
    </location>
</feature>
<feature type="transmembrane region" description="Helical" evidence="7">
    <location>
        <begin position="304"/>
        <end position="322"/>
    </location>
</feature>
<comment type="similarity">
    <text evidence="2">Belongs to the acyltransferase 3 family.</text>
</comment>
<organism evidence="9 10">
    <name type="scientific">Thioclava litoralis</name>
    <dbReference type="NCBI Taxonomy" id="3076557"/>
    <lineage>
        <taxon>Bacteria</taxon>
        <taxon>Pseudomonadati</taxon>
        <taxon>Pseudomonadota</taxon>
        <taxon>Alphaproteobacteria</taxon>
        <taxon>Rhodobacterales</taxon>
        <taxon>Paracoccaceae</taxon>
        <taxon>Thioclava</taxon>
    </lineage>
</organism>
<dbReference type="PANTHER" id="PTHR40074:SF2">
    <property type="entry name" value="O-ACETYLTRANSFERASE WECH"/>
    <property type="match status" value="1"/>
</dbReference>
<evidence type="ECO:0000256" key="5">
    <source>
        <dbReference type="ARBA" id="ARBA00022989"/>
    </source>
</evidence>
<evidence type="ECO:0000256" key="1">
    <source>
        <dbReference type="ARBA" id="ARBA00004651"/>
    </source>
</evidence>
<feature type="transmembrane region" description="Helical" evidence="7">
    <location>
        <begin position="87"/>
        <end position="105"/>
    </location>
</feature>